<feature type="non-terminal residue" evidence="1">
    <location>
        <position position="202"/>
    </location>
</feature>
<evidence type="ECO:0000313" key="2">
    <source>
        <dbReference type="Proteomes" id="UP001060215"/>
    </source>
</evidence>
<keyword evidence="2" id="KW-1185">Reference proteome</keyword>
<feature type="non-terminal residue" evidence="1">
    <location>
        <position position="1"/>
    </location>
</feature>
<dbReference type="EMBL" id="CM045759">
    <property type="protein sequence ID" value="KAI8019321.1"/>
    <property type="molecule type" value="Genomic_DNA"/>
</dbReference>
<gene>
    <name evidence="1" type="ORF">LOK49_LG04G00642</name>
</gene>
<name>A0ACC0I1G4_9ERIC</name>
<organism evidence="1 2">
    <name type="scientific">Camellia lanceoleosa</name>
    <dbReference type="NCBI Taxonomy" id="1840588"/>
    <lineage>
        <taxon>Eukaryota</taxon>
        <taxon>Viridiplantae</taxon>
        <taxon>Streptophyta</taxon>
        <taxon>Embryophyta</taxon>
        <taxon>Tracheophyta</taxon>
        <taxon>Spermatophyta</taxon>
        <taxon>Magnoliopsida</taxon>
        <taxon>eudicotyledons</taxon>
        <taxon>Gunneridae</taxon>
        <taxon>Pentapetalae</taxon>
        <taxon>asterids</taxon>
        <taxon>Ericales</taxon>
        <taxon>Theaceae</taxon>
        <taxon>Camellia</taxon>
    </lineage>
</organism>
<protein>
    <submittedName>
        <fullName evidence="1">Protein STICHEL-like 3</fullName>
    </submittedName>
</protein>
<dbReference type="Proteomes" id="UP001060215">
    <property type="component" value="Chromosome 2"/>
</dbReference>
<sequence>LAKNKDFPKPFSYTFPQGRDVSDSLLKREIDSDLASKARFGDQQIQNNFRRQHNSRHQNLTQKYMPITFRDLVRALNCQSLDQPKPCRYCNACIAYDMGKSRNIREVGLVSNFYFDNIIELLDNMIISQLPSQYRVFIFDDCDTLSLDCWNAILKVIDREPRCVAFVLVSSSLEIFYCFYRSAKLLGLGHCALERCFCCSSG</sequence>
<evidence type="ECO:0000313" key="1">
    <source>
        <dbReference type="EMBL" id="KAI8019321.1"/>
    </source>
</evidence>
<accession>A0ACC0I1G4</accession>
<reference evidence="1 2" key="1">
    <citation type="journal article" date="2022" name="Plant J.">
        <title>Chromosome-level genome of Camellia lanceoleosa provides a valuable resource for understanding genome evolution and self-incompatibility.</title>
        <authorList>
            <person name="Gong W."/>
            <person name="Xiao S."/>
            <person name="Wang L."/>
            <person name="Liao Z."/>
            <person name="Chang Y."/>
            <person name="Mo W."/>
            <person name="Hu G."/>
            <person name="Li W."/>
            <person name="Zhao G."/>
            <person name="Zhu H."/>
            <person name="Hu X."/>
            <person name="Ji K."/>
            <person name="Xiang X."/>
            <person name="Song Q."/>
            <person name="Yuan D."/>
            <person name="Jin S."/>
            <person name="Zhang L."/>
        </authorList>
    </citation>
    <scope>NUCLEOTIDE SEQUENCE [LARGE SCALE GENOMIC DNA]</scope>
    <source>
        <strain evidence="1">SQ_2022a</strain>
    </source>
</reference>
<proteinExistence type="predicted"/>
<comment type="caution">
    <text evidence="1">The sequence shown here is derived from an EMBL/GenBank/DDBJ whole genome shotgun (WGS) entry which is preliminary data.</text>
</comment>